<reference evidence="6" key="1">
    <citation type="submission" date="2023-10" db="EMBL/GenBank/DDBJ databases">
        <title>Genome assembly of Pristionchus species.</title>
        <authorList>
            <person name="Yoshida K."/>
            <person name="Sommer R.J."/>
        </authorList>
    </citation>
    <scope>NUCLEOTIDE SEQUENCE</scope>
    <source>
        <strain evidence="6">RS5133</strain>
    </source>
</reference>
<organism evidence="6 7">
    <name type="scientific">Pristionchus fissidentatus</name>
    <dbReference type="NCBI Taxonomy" id="1538716"/>
    <lineage>
        <taxon>Eukaryota</taxon>
        <taxon>Metazoa</taxon>
        <taxon>Ecdysozoa</taxon>
        <taxon>Nematoda</taxon>
        <taxon>Chromadorea</taxon>
        <taxon>Rhabditida</taxon>
        <taxon>Rhabditina</taxon>
        <taxon>Diplogasteromorpha</taxon>
        <taxon>Diplogasteroidea</taxon>
        <taxon>Neodiplogasteridae</taxon>
        <taxon>Pristionchus</taxon>
    </lineage>
</organism>
<keyword evidence="1 4" id="KW-0732">Signal</keyword>
<dbReference type="Gene3D" id="1.10.10.1940">
    <property type="match status" value="2"/>
</dbReference>
<feature type="domain" description="ShKT" evidence="5">
    <location>
        <begin position="60"/>
        <end position="111"/>
    </location>
</feature>
<dbReference type="SMART" id="SM00254">
    <property type="entry name" value="ShKT"/>
    <property type="match status" value="2"/>
</dbReference>
<dbReference type="InterPro" id="IPR003582">
    <property type="entry name" value="ShKT_dom"/>
</dbReference>
<evidence type="ECO:0000256" key="1">
    <source>
        <dbReference type="ARBA" id="ARBA00022729"/>
    </source>
</evidence>
<evidence type="ECO:0000256" key="2">
    <source>
        <dbReference type="ARBA" id="ARBA00023157"/>
    </source>
</evidence>
<evidence type="ECO:0000256" key="3">
    <source>
        <dbReference type="PROSITE-ProRule" id="PRU01005"/>
    </source>
</evidence>
<evidence type="ECO:0000259" key="5">
    <source>
        <dbReference type="PROSITE" id="PS51670"/>
    </source>
</evidence>
<dbReference type="EMBL" id="BTSY01000004">
    <property type="protein sequence ID" value="GMT23717.1"/>
    <property type="molecule type" value="Genomic_DNA"/>
</dbReference>
<dbReference type="FunFam" id="1.10.10.1940:FF:000002">
    <property type="entry name" value="PHAryngeal gland Toxin-related"/>
    <property type="match status" value="1"/>
</dbReference>
<dbReference type="PANTHER" id="PTHR46219">
    <property type="entry name" value="PROTEIN CBG11138"/>
    <property type="match status" value="1"/>
</dbReference>
<dbReference type="Proteomes" id="UP001432322">
    <property type="component" value="Unassembled WGS sequence"/>
</dbReference>
<evidence type="ECO:0000313" key="7">
    <source>
        <dbReference type="Proteomes" id="UP001432322"/>
    </source>
</evidence>
<accession>A0AAV5VYD0</accession>
<keyword evidence="2" id="KW-1015">Disulfide bond</keyword>
<sequence>MHSSILIFLFAIGAVSSQTCVDLVNPSTGVSDCPSSSYLCNNAVYYDFMTIQCPKTCGRCQSTKTTTTTASNCVDKTNPGGPDCSETAYLCKNPAFSAYLATQCPKTCGKC</sequence>
<feature type="chain" id="PRO_5043921590" description="ShKT domain-containing protein" evidence="4">
    <location>
        <begin position="18"/>
        <end position="111"/>
    </location>
</feature>
<evidence type="ECO:0000256" key="4">
    <source>
        <dbReference type="SAM" id="SignalP"/>
    </source>
</evidence>
<evidence type="ECO:0000313" key="6">
    <source>
        <dbReference type="EMBL" id="GMT23717.1"/>
    </source>
</evidence>
<feature type="signal peptide" evidence="4">
    <location>
        <begin position="1"/>
        <end position="17"/>
    </location>
</feature>
<name>A0AAV5VYD0_9BILA</name>
<keyword evidence="7" id="KW-1185">Reference proteome</keyword>
<proteinExistence type="predicted"/>
<dbReference type="Pfam" id="PF01549">
    <property type="entry name" value="ShK"/>
    <property type="match status" value="2"/>
</dbReference>
<gene>
    <name evidence="6" type="ORF">PFISCL1PPCAC_15014</name>
</gene>
<comment type="caution">
    <text evidence="3">Lacks conserved residue(s) required for the propagation of feature annotation.</text>
</comment>
<comment type="caution">
    <text evidence="6">The sequence shown here is derived from an EMBL/GenBank/DDBJ whole genome shotgun (WGS) entry which is preliminary data.</text>
</comment>
<dbReference type="AlphaFoldDB" id="A0AAV5VYD0"/>
<protein>
    <recommendedName>
        <fullName evidence="5">ShKT domain-containing protein</fullName>
    </recommendedName>
</protein>
<dbReference type="PROSITE" id="PS51670">
    <property type="entry name" value="SHKT"/>
    <property type="match status" value="1"/>
</dbReference>